<dbReference type="EMBL" id="JAEKNS010000025">
    <property type="protein sequence ID" value="MBJ7593572.1"/>
    <property type="molecule type" value="Genomic_DNA"/>
</dbReference>
<sequence length="88" mass="9255">MSAAGRIAAVVRRAVMLHAIAALCSHAGGPFDEGRLDGVRLTCLWRGSVFSIESGHGCPDPATVDQPTFDVRERGGGHVELKFAAAPR</sequence>
<dbReference type="AlphaFoldDB" id="A0A934N8U5"/>
<keyword evidence="3" id="KW-0408">Iron</keyword>
<dbReference type="Pfam" id="PF00355">
    <property type="entry name" value="Rieske"/>
    <property type="match status" value="1"/>
</dbReference>
<name>A0A934N8U5_9BACT</name>
<keyword evidence="5" id="KW-0732">Signal</keyword>
<proteinExistence type="predicted"/>
<dbReference type="GO" id="GO:0004497">
    <property type="term" value="F:monooxygenase activity"/>
    <property type="evidence" value="ECO:0007669"/>
    <property type="project" value="UniProtKB-ARBA"/>
</dbReference>
<protein>
    <submittedName>
        <fullName evidence="7">Rieske 2Fe-2S domain-containing protein</fullName>
    </submittedName>
</protein>
<accession>A0A934N8U5</accession>
<reference evidence="7 8" key="1">
    <citation type="submission" date="2020-10" db="EMBL/GenBank/DDBJ databases">
        <title>Ca. Dormibacterota MAGs.</title>
        <authorList>
            <person name="Montgomery K."/>
        </authorList>
    </citation>
    <scope>NUCLEOTIDE SEQUENCE [LARGE SCALE GENOMIC DNA]</scope>
    <source>
        <strain evidence="7">SC8812_S17_18</strain>
    </source>
</reference>
<dbReference type="Gene3D" id="2.102.10.10">
    <property type="entry name" value="Rieske [2Fe-2S] iron-sulphur domain"/>
    <property type="match status" value="1"/>
</dbReference>
<keyword evidence="2" id="KW-0479">Metal-binding</keyword>
<evidence type="ECO:0000259" key="6">
    <source>
        <dbReference type="PROSITE" id="PS51296"/>
    </source>
</evidence>
<keyword evidence="4" id="KW-0411">Iron-sulfur</keyword>
<dbReference type="GO" id="GO:0046872">
    <property type="term" value="F:metal ion binding"/>
    <property type="evidence" value="ECO:0007669"/>
    <property type="project" value="UniProtKB-KW"/>
</dbReference>
<evidence type="ECO:0000256" key="4">
    <source>
        <dbReference type="ARBA" id="ARBA00023014"/>
    </source>
</evidence>
<evidence type="ECO:0000256" key="2">
    <source>
        <dbReference type="ARBA" id="ARBA00022723"/>
    </source>
</evidence>
<dbReference type="GO" id="GO:0051537">
    <property type="term" value="F:2 iron, 2 sulfur cluster binding"/>
    <property type="evidence" value="ECO:0007669"/>
    <property type="project" value="UniProtKB-KW"/>
</dbReference>
<evidence type="ECO:0000256" key="1">
    <source>
        <dbReference type="ARBA" id="ARBA00022714"/>
    </source>
</evidence>
<feature type="domain" description="Rieske" evidence="6">
    <location>
        <begin position="1"/>
        <end position="80"/>
    </location>
</feature>
<dbReference type="PROSITE" id="PS51296">
    <property type="entry name" value="RIESKE"/>
    <property type="match status" value="1"/>
</dbReference>
<evidence type="ECO:0000313" key="7">
    <source>
        <dbReference type="EMBL" id="MBJ7593572.1"/>
    </source>
</evidence>
<dbReference type="InterPro" id="IPR017941">
    <property type="entry name" value="Rieske_2Fe-2S"/>
</dbReference>
<organism evidence="7 8">
    <name type="scientific">Candidatus Aeolococcus gillhamiae</name>
    <dbReference type="NCBI Taxonomy" id="3127015"/>
    <lineage>
        <taxon>Bacteria</taxon>
        <taxon>Bacillati</taxon>
        <taxon>Candidatus Dormiibacterota</taxon>
        <taxon>Candidatus Dormibacteria</taxon>
        <taxon>Candidatus Aeolococcales</taxon>
        <taxon>Candidatus Aeolococcaceae</taxon>
        <taxon>Candidatus Aeolococcus</taxon>
    </lineage>
</organism>
<comment type="caution">
    <text evidence="7">The sequence shown here is derived from an EMBL/GenBank/DDBJ whole genome shotgun (WGS) entry which is preliminary data.</text>
</comment>
<gene>
    <name evidence="7" type="ORF">JF886_01715</name>
</gene>
<feature type="signal peptide" evidence="5">
    <location>
        <begin position="1"/>
        <end position="27"/>
    </location>
</feature>
<dbReference type="Proteomes" id="UP000606991">
    <property type="component" value="Unassembled WGS sequence"/>
</dbReference>
<dbReference type="GO" id="GO:0016705">
    <property type="term" value="F:oxidoreductase activity, acting on paired donors, with incorporation or reduction of molecular oxygen"/>
    <property type="evidence" value="ECO:0007669"/>
    <property type="project" value="UniProtKB-ARBA"/>
</dbReference>
<keyword evidence="1" id="KW-0001">2Fe-2S</keyword>
<feature type="chain" id="PRO_5036737299" evidence="5">
    <location>
        <begin position="28"/>
        <end position="88"/>
    </location>
</feature>
<evidence type="ECO:0000256" key="5">
    <source>
        <dbReference type="SAM" id="SignalP"/>
    </source>
</evidence>
<dbReference type="InterPro" id="IPR036922">
    <property type="entry name" value="Rieske_2Fe-2S_sf"/>
</dbReference>
<evidence type="ECO:0000313" key="8">
    <source>
        <dbReference type="Proteomes" id="UP000606991"/>
    </source>
</evidence>
<evidence type="ECO:0000256" key="3">
    <source>
        <dbReference type="ARBA" id="ARBA00023004"/>
    </source>
</evidence>
<dbReference type="SUPFAM" id="SSF50022">
    <property type="entry name" value="ISP domain"/>
    <property type="match status" value="1"/>
</dbReference>